<dbReference type="RefSeq" id="WP_057814553.1">
    <property type="nucleotide sequence ID" value="NZ_CP031598.1"/>
</dbReference>
<dbReference type="SMART" id="SM00641">
    <property type="entry name" value="Glyco_25"/>
    <property type="match status" value="1"/>
</dbReference>
<evidence type="ECO:0000256" key="4">
    <source>
        <dbReference type="SAM" id="SignalP"/>
    </source>
</evidence>
<keyword evidence="2 5" id="KW-0378">Hydrolase</keyword>
<dbReference type="InterPro" id="IPR018077">
    <property type="entry name" value="Glyco_hydro_fam25_subgr"/>
</dbReference>
<evidence type="ECO:0000313" key="6">
    <source>
        <dbReference type="Proteomes" id="UP000325785"/>
    </source>
</evidence>
<dbReference type="PROSITE" id="PS51904">
    <property type="entry name" value="GLYCOSYL_HYDROL_F25_2"/>
    <property type="match status" value="1"/>
</dbReference>
<dbReference type="Proteomes" id="UP000325785">
    <property type="component" value="Chromosome"/>
</dbReference>
<dbReference type="Pfam" id="PF01183">
    <property type="entry name" value="Glyco_hydro_25"/>
    <property type="match status" value="1"/>
</dbReference>
<name>A0A5P3A9H8_9RHOB</name>
<dbReference type="GO" id="GO:0016998">
    <property type="term" value="P:cell wall macromolecule catabolic process"/>
    <property type="evidence" value="ECO:0007669"/>
    <property type="project" value="InterPro"/>
</dbReference>
<dbReference type="GO" id="GO:0016052">
    <property type="term" value="P:carbohydrate catabolic process"/>
    <property type="evidence" value="ECO:0007669"/>
    <property type="project" value="TreeGrafter"/>
</dbReference>
<dbReference type="InterPro" id="IPR002053">
    <property type="entry name" value="Glyco_hydro_25"/>
</dbReference>
<protein>
    <submittedName>
        <fullName evidence="5">Lysozyme M1</fullName>
        <ecNumber evidence="5">3.2.1.17</ecNumber>
    </submittedName>
</protein>
<feature type="chain" id="PRO_5024863358" evidence="4">
    <location>
        <begin position="24"/>
        <end position="226"/>
    </location>
</feature>
<evidence type="ECO:0000256" key="2">
    <source>
        <dbReference type="ARBA" id="ARBA00022801"/>
    </source>
</evidence>
<dbReference type="SUPFAM" id="SSF51445">
    <property type="entry name" value="(Trans)glycosidases"/>
    <property type="match status" value="1"/>
</dbReference>
<gene>
    <name evidence="5" type="primary">acm_1</name>
    <name evidence="5" type="ORF">RIdsm_01251</name>
</gene>
<dbReference type="AlphaFoldDB" id="A0A5P3A9H8"/>
<organism evidence="5 6">
    <name type="scientific">Roseovarius indicus</name>
    <dbReference type="NCBI Taxonomy" id="540747"/>
    <lineage>
        <taxon>Bacteria</taxon>
        <taxon>Pseudomonadati</taxon>
        <taxon>Pseudomonadota</taxon>
        <taxon>Alphaproteobacteria</taxon>
        <taxon>Rhodobacterales</taxon>
        <taxon>Roseobacteraceae</taxon>
        <taxon>Roseovarius</taxon>
    </lineage>
</organism>
<dbReference type="Gene3D" id="3.20.20.80">
    <property type="entry name" value="Glycosidases"/>
    <property type="match status" value="1"/>
</dbReference>
<dbReference type="KEGG" id="rid:RIdsm_01251"/>
<dbReference type="GO" id="GO:0009253">
    <property type="term" value="P:peptidoglycan catabolic process"/>
    <property type="evidence" value="ECO:0007669"/>
    <property type="project" value="InterPro"/>
</dbReference>
<dbReference type="GO" id="GO:0003796">
    <property type="term" value="F:lysozyme activity"/>
    <property type="evidence" value="ECO:0007669"/>
    <property type="project" value="UniProtKB-EC"/>
</dbReference>
<reference evidence="5 6" key="1">
    <citation type="submission" date="2018-08" db="EMBL/GenBank/DDBJ databases">
        <title>Genetic Globetrotter - A new plasmid hitch-hiking vast phylogenetic and geographic distances.</title>
        <authorList>
            <person name="Vollmers J."/>
            <person name="Petersen J."/>
        </authorList>
    </citation>
    <scope>NUCLEOTIDE SEQUENCE [LARGE SCALE GENOMIC DNA]</scope>
    <source>
        <strain evidence="5 6">DSM 26383</strain>
    </source>
</reference>
<dbReference type="PANTHER" id="PTHR34135:SF2">
    <property type="entry name" value="LYSOZYME"/>
    <property type="match status" value="1"/>
</dbReference>
<sequence length="226" mass="25254" precursor="true">MIDLRRALVSALALLLVSGSAWADDAALKTGIDLSHHNEVTDWSEIGKASPLFVILKATDGLDWLDPTFVDRFRSAGNEGIVRGAYHYYETDDDPAKQAEWFISNVTLKAGDLPPIVDIEHIAAPIDDDLLKDFDTFLGKLEDHYGHAPIIYTGPNFWDHAMKESLPGKRLWIADYNVDHPEIPDGWNDWTIWQYTDSFDLSGVTGKVDASYFNGSADDFQAVLIK</sequence>
<feature type="signal peptide" evidence="4">
    <location>
        <begin position="1"/>
        <end position="23"/>
    </location>
</feature>
<proteinExistence type="inferred from homology"/>
<dbReference type="InterPro" id="IPR017853">
    <property type="entry name" value="GH"/>
</dbReference>
<dbReference type="EMBL" id="CP031598">
    <property type="protein sequence ID" value="QEW25464.1"/>
    <property type="molecule type" value="Genomic_DNA"/>
</dbReference>
<keyword evidence="4" id="KW-0732">Signal</keyword>
<accession>A0A5P3A9H8</accession>
<evidence type="ECO:0000256" key="1">
    <source>
        <dbReference type="ARBA" id="ARBA00010646"/>
    </source>
</evidence>
<evidence type="ECO:0000313" key="5">
    <source>
        <dbReference type="EMBL" id="QEW25464.1"/>
    </source>
</evidence>
<keyword evidence="3 5" id="KW-0326">Glycosidase</keyword>
<dbReference type="OrthoDB" id="9798192at2"/>
<dbReference type="PANTHER" id="PTHR34135">
    <property type="entry name" value="LYSOZYME"/>
    <property type="match status" value="1"/>
</dbReference>
<evidence type="ECO:0000256" key="3">
    <source>
        <dbReference type="ARBA" id="ARBA00023295"/>
    </source>
</evidence>
<comment type="similarity">
    <text evidence="1">Belongs to the glycosyl hydrolase 25 family.</text>
</comment>
<dbReference type="EC" id="3.2.1.17" evidence="5"/>